<feature type="region of interest" description="Disordered" evidence="1">
    <location>
        <begin position="1"/>
        <end position="29"/>
    </location>
</feature>
<name>A0AAV1ARB8_VICFA</name>
<organism evidence="2 3">
    <name type="scientific">Vicia faba</name>
    <name type="common">Broad bean</name>
    <name type="synonym">Faba vulgaris</name>
    <dbReference type="NCBI Taxonomy" id="3906"/>
    <lineage>
        <taxon>Eukaryota</taxon>
        <taxon>Viridiplantae</taxon>
        <taxon>Streptophyta</taxon>
        <taxon>Embryophyta</taxon>
        <taxon>Tracheophyta</taxon>
        <taxon>Spermatophyta</taxon>
        <taxon>Magnoliopsida</taxon>
        <taxon>eudicotyledons</taxon>
        <taxon>Gunneridae</taxon>
        <taxon>Pentapetalae</taxon>
        <taxon>rosids</taxon>
        <taxon>fabids</taxon>
        <taxon>Fabales</taxon>
        <taxon>Fabaceae</taxon>
        <taxon>Papilionoideae</taxon>
        <taxon>50 kb inversion clade</taxon>
        <taxon>NPAAA clade</taxon>
        <taxon>Hologalegina</taxon>
        <taxon>IRL clade</taxon>
        <taxon>Fabeae</taxon>
        <taxon>Vicia</taxon>
    </lineage>
</organism>
<accession>A0AAV1ARB8</accession>
<protein>
    <submittedName>
        <fullName evidence="2">Uncharacterized protein</fullName>
    </submittedName>
</protein>
<dbReference type="AlphaFoldDB" id="A0AAV1ARB8"/>
<proteinExistence type="predicted"/>
<dbReference type="EMBL" id="OX451740">
    <property type="protein sequence ID" value="CAI8612353.1"/>
    <property type="molecule type" value="Genomic_DNA"/>
</dbReference>
<evidence type="ECO:0000313" key="3">
    <source>
        <dbReference type="Proteomes" id="UP001157006"/>
    </source>
</evidence>
<dbReference type="Proteomes" id="UP001157006">
    <property type="component" value="Chromosome 5"/>
</dbReference>
<reference evidence="2 3" key="1">
    <citation type="submission" date="2023-01" db="EMBL/GenBank/DDBJ databases">
        <authorList>
            <person name="Kreplak J."/>
        </authorList>
    </citation>
    <scope>NUCLEOTIDE SEQUENCE [LARGE SCALE GENOMIC DNA]</scope>
</reference>
<gene>
    <name evidence="2" type="ORF">VFH_V030320</name>
</gene>
<sequence length="93" mass="10625">MDSVDDLNGSNTLDEMMEDGATYSQAEPQKPVWCERKQAVVQEEVRRMNQLPTNSTYVAHRLKVLNKVLQLMSVQRTLSQEKELELLFAGLSL</sequence>
<evidence type="ECO:0000313" key="2">
    <source>
        <dbReference type="EMBL" id="CAI8612353.1"/>
    </source>
</evidence>
<evidence type="ECO:0000256" key="1">
    <source>
        <dbReference type="SAM" id="MobiDB-lite"/>
    </source>
</evidence>
<keyword evidence="3" id="KW-1185">Reference proteome</keyword>